<dbReference type="InterPro" id="IPR035979">
    <property type="entry name" value="RBD_domain_sf"/>
</dbReference>
<sequence>MKLYEKRRKPKKTDFSISRFRPSLMRFLLMLQPSPYQLFVEHETKDAKLQICDKNEKNRDGALYSMKFNNVYVKNSAKSTTNEGLKDVFTEHGAITSAVMMRDADEKSKCFEFVNFEKVEDVAEVVKTFNDKEIDGEEWYVRKWYMKTGGATFEGNPDIRGNAYTSFPAAVYNSTRFRLRVLEKLCCLKIRFRTMLEPLQLSYAGKVITMLACWWLLPCAAYLSHTARVIISTFPVEAGFISEFKTHQLVAANQEATT</sequence>
<dbReference type="OrthoDB" id="19742at2759"/>
<evidence type="ECO:0000256" key="3">
    <source>
        <dbReference type="PROSITE-ProRule" id="PRU00176"/>
    </source>
</evidence>
<organism evidence="5 6">
    <name type="scientific">Salix dunnii</name>
    <dbReference type="NCBI Taxonomy" id="1413687"/>
    <lineage>
        <taxon>Eukaryota</taxon>
        <taxon>Viridiplantae</taxon>
        <taxon>Streptophyta</taxon>
        <taxon>Embryophyta</taxon>
        <taxon>Tracheophyta</taxon>
        <taxon>Spermatophyta</taxon>
        <taxon>Magnoliopsida</taxon>
        <taxon>eudicotyledons</taxon>
        <taxon>Gunneridae</taxon>
        <taxon>Pentapetalae</taxon>
        <taxon>rosids</taxon>
        <taxon>fabids</taxon>
        <taxon>Malpighiales</taxon>
        <taxon>Salicaceae</taxon>
        <taxon>Saliceae</taxon>
        <taxon>Salix</taxon>
    </lineage>
</organism>
<dbReference type="PANTHER" id="PTHR24012">
    <property type="entry name" value="RNA BINDING PROTEIN"/>
    <property type="match status" value="1"/>
</dbReference>
<reference evidence="5 6" key="1">
    <citation type="submission" date="2020-10" db="EMBL/GenBank/DDBJ databases">
        <title>Plant Genome Project.</title>
        <authorList>
            <person name="Zhang R.-G."/>
        </authorList>
    </citation>
    <scope>NUCLEOTIDE SEQUENCE [LARGE SCALE GENOMIC DNA]</scope>
    <source>
        <strain evidence="5">FAFU-HL-1</strain>
        <tissue evidence="5">Leaf</tissue>
    </source>
</reference>
<dbReference type="Pfam" id="PF00076">
    <property type="entry name" value="RRM_1"/>
    <property type="match status" value="1"/>
</dbReference>
<proteinExistence type="predicted"/>
<protein>
    <recommendedName>
        <fullName evidence="4">RRM domain-containing protein</fullName>
    </recommendedName>
</protein>
<evidence type="ECO:0000313" key="5">
    <source>
        <dbReference type="EMBL" id="KAF9677662.1"/>
    </source>
</evidence>
<accession>A0A835MSX2</accession>
<dbReference type="Gene3D" id="3.30.70.330">
    <property type="match status" value="1"/>
</dbReference>
<evidence type="ECO:0000256" key="1">
    <source>
        <dbReference type="ARBA" id="ARBA00022737"/>
    </source>
</evidence>
<comment type="caution">
    <text evidence="5">The sequence shown here is derived from an EMBL/GenBank/DDBJ whole genome shotgun (WGS) entry which is preliminary data.</text>
</comment>
<dbReference type="EMBL" id="JADGMS010000008">
    <property type="protein sequence ID" value="KAF9677662.1"/>
    <property type="molecule type" value="Genomic_DNA"/>
</dbReference>
<dbReference type="AlphaFoldDB" id="A0A835MSX2"/>
<feature type="domain" description="RRM" evidence="4">
    <location>
        <begin position="69"/>
        <end position="142"/>
    </location>
</feature>
<evidence type="ECO:0000313" key="6">
    <source>
        <dbReference type="Proteomes" id="UP000657918"/>
    </source>
</evidence>
<keyword evidence="2 3" id="KW-0694">RNA-binding</keyword>
<evidence type="ECO:0000259" key="4">
    <source>
        <dbReference type="PROSITE" id="PS50102"/>
    </source>
</evidence>
<dbReference type="InterPro" id="IPR000504">
    <property type="entry name" value="RRM_dom"/>
</dbReference>
<keyword evidence="1" id="KW-0677">Repeat</keyword>
<dbReference type="GO" id="GO:0003723">
    <property type="term" value="F:RNA binding"/>
    <property type="evidence" value="ECO:0007669"/>
    <property type="project" value="UniProtKB-UniRule"/>
</dbReference>
<dbReference type="PROSITE" id="PS50102">
    <property type="entry name" value="RRM"/>
    <property type="match status" value="1"/>
</dbReference>
<dbReference type="SMART" id="SM00360">
    <property type="entry name" value="RRM"/>
    <property type="match status" value="1"/>
</dbReference>
<keyword evidence="6" id="KW-1185">Reference proteome</keyword>
<evidence type="ECO:0000256" key="2">
    <source>
        <dbReference type="ARBA" id="ARBA00022884"/>
    </source>
</evidence>
<dbReference type="Proteomes" id="UP000657918">
    <property type="component" value="Chromosome 8"/>
</dbReference>
<dbReference type="InterPro" id="IPR012677">
    <property type="entry name" value="Nucleotide-bd_a/b_plait_sf"/>
</dbReference>
<dbReference type="SUPFAM" id="SSF54928">
    <property type="entry name" value="RNA-binding domain, RBD"/>
    <property type="match status" value="1"/>
</dbReference>
<name>A0A835MSX2_9ROSI</name>
<gene>
    <name evidence="5" type="ORF">SADUNF_Sadunf08G0130800</name>
</gene>